<dbReference type="PANTHER" id="PTHR41248">
    <property type="entry name" value="NORD PROTEIN"/>
    <property type="match status" value="1"/>
</dbReference>
<evidence type="ECO:0000313" key="3">
    <source>
        <dbReference type="EMBL" id="QQD23887.1"/>
    </source>
</evidence>
<name>A0A9X7UVN7_9GAMM</name>
<dbReference type="InterPro" id="IPR002035">
    <property type="entry name" value="VWF_A"/>
</dbReference>
<dbReference type="InterPro" id="IPR036465">
    <property type="entry name" value="vWFA_dom_sf"/>
</dbReference>
<feature type="compositionally biased region" description="Basic and acidic residues" evidence="1">
    <location>
        <begin position="232"/>
        <end position="242"/>
    </location>
</feature>
<dbReference type="Pfam" id="PF00092">
    <property type="entry name" value="VWA"/>
    <property type="match status" value="1"/>
</dbReference>
<dbReference type="PANTHER" id="PTHR41248:SF1">
    <property type="entry name" value="NORD PROTEIN"/>
    <property type="match status" value="1"/>
</dbReference>
<evidence type="ECO:0000256" key="1">
    <source>
        <dbReference type="SAM" id="MobiDB-lite"/>
    </source>
</evidence>
<keyword evidence="4" id="KW-1185">Reference proteome</keyword>
<accession>A0A9X7UVN7</accession>
<dbReference type="InterPro" id="IPR051928">
    <property type="entry name" value="NorD/CobT"/>
</dbReference>
<feature type="region of interest" description="Disordered" evidence="1">
    <location>
        <begin position="185"/>
        <end position="242"/>
    </location>
</feature>
<dbReference type="KEGG" id="vcw:GJQ55_05060"/>
<sequence>MEEAVGIRWHHFITRMAQRSYPQARVTLEQEQPRLAVVLRALGGDAGLSIRAAAEQRLNTSRSWLQKVAGNGLRFALAWRDADTLYLPAQLEFYPSAELNRELYLWLTALASCQPLLVLAGQEWHSLNQQNVKLCLQHYPGLEPLYHRLVVAEIQERDLRLSLKKSAWPREEAIRLALADPGSVAVLPTGPGDPDPVPLWLYDGRPPKAISRQPDNDSGDQHPAGRGAVTDSKVRRQADFADDPDGRDGLLIFRLESLFSWSEFIPVDRTSDDSDDPDAGRIAEDLDRITLSQNRSNQASRIRLDLDLPSAAEDDIPLGEGLPYPEWDYRKNTLRPDYCRVIPMLPRAAEPTPLPAELQQAAARLRRQFSAFSTAPLIQRRQLQGEQLDLAGCIDHRIQQLRGQGLSSAPVWKQQQHRHRDLSCLVLADLSLSTDAWANNEKQVIDVIRDSLHLMGEALDASDDDFALYGFSSRRRDHVRFNLIKNFNEAWDDVIHGRIQALEPGYYTRMGAAIRQAVDIINDHPAEKRLLLLLTDGKPNDLDIYEGRYGIEDTRMAIQEAHRAGVITYCVTIDQSTADYVPYVFGQQRYFRLNRADQLPQLLPRLYLNLTGRML</sequence>
<dbReference type="SMART" id="SM00327">
    <property type="entry name" value="VWA"/>
    <property type="match status" value="1"/>
</dbReference>
<protein>
    <submittedName>
        <fullName evidence="3">VWA domain-containing protein</fullName>
    </submittedName>
</protein>
<feature type="domain" description="VWFA" evidence="2">
    <location>
        <begin position="429"/>
        <end position="606"/>
    </location>
</feature>
<dbReference type="RefSeq" id="WP_228346430.1">
    <property type="nucleotide sequence ID" value="NZ_CP046056.1"/>
</dbReference>
<dbReference type="AlphaFoldDB" id="A0A9X7UVN7"/>
<dbReference type="CDD" id="cd01454">
    <property type="entry name" value="vWA_norD_type"/>
    <property type="match status" value="1"/>
</dbReference>
<dbReference type="Gene3D" id="3.40.50.410">
    <property type="entry name" value="von Willebrand factor, type A domain"/>
    <property type="match status" value="1"/>
</dbReference>
<evidence type="ECO:0000313" key="4">
    <source>
        <dbReference type="Proteomes" id="UP000596074"/>
    </source>
</evidence>
<evidence type="ECO:0000259" key="2">
    <source>
        <dbReference type="PROSITE" id="PS50234"/>
    </source>
</evidence>
<dbReference type="SUPFAM" id="SSF53300">
    <property type="entry name" value="vWA-like"/>
    <property type="match status" value="1"/>
</dbReference>
<proteinExistence type="predicted"/>
<dbReference type="EMBL" id="CP046056">
    <property type="protein sequence ID" value="QQD23887.1"/>
    <property type="molecule type" value="Genomic_DNA"/>
</dbReference>
<dbReference type="PROSITE" id="PS50234">
    <property type="entry name" value="VWFA"/>
    <property type="match status" value="1"/>
</dbReference>
<gene>
    <name evidence="3" type="ORF">GJQ55_05060</name>
</gene>
<dbReference type="Proteomes" id="UP000596074">
    <property type="component" value="Chromosome"/>
</dbReference>
<reference evidence="3 4" key="1">
    <citation type="submission" date="2019-11" db="EMBL/GenBank/DDBJ databases">
        <title>Venatorbacter sp. nov. a predator of Campylobacter and other Gram-negative bacteria.</title>
        <authorList>
            <person name="Saeedi A."/>
            <person name="Cummings N.J."/>
            <person name="Connerton I.F."/>
            <person name="Connerton P.L."/>
        </authorList>
    </citation>
    <scope>NUCLEOTIDE SEQUENCE [LARGE SCALE GENOMIC DNA]</scope>
    <source>
        <strain evidence="3">XL5</strain>
    </source>
</reference>
<organism evidence="3 4">
    <name type="scientific">Venatoribacter cucullus</name>
    <dbReference type="NCBI Taxonomy" id="2661630"/>
    <lineage>
        <taxon>Bacteria</taxon>
        <taxon>Pseudomonadati</taxon>
        <taxon>Pseudomonadota</taxon>
        <taxon>Gammaproteobacteria</taxon>
        <taxon>Oceanospirillales</taxon>
        <taxon>Oceanospirillaceae</taxon>
        <taxon>Venatoribacter</taxon>
    </lineage>
</organism>